<dbReference type="EC" id="5.4.99.-" evidence="4"/>
<protein>
    <recommendedName>
        <fullName evidence="4">Pseudouridine synthase</fullName>
        <ecNumber evidence="4">5.4.99.-</ecNumber>
    </recommendedName>
</protein>
<keyword evidence="2 4" id="KW-0413">Isomerase</keyword>
<evidence type="ECO:0000256" key="3">
    <source>
        <dbReference type="PROSITE-ProRule" id="PRU00182"/>
    </source>
</evidence>
<comment type="similarity">
    <text evidence="1 4">Belongs to the pseudouridine synthase RsuA family.</text>
</comment>
<name>A0A4Q1C9R9_9BACT</name>
<accession>A0A4Q1C9R9</accession>
<feature type="domain" description="RNA-binding S4" evidence="5">
    <location>
        <begin position="4"/>
        <end position="65"/>
    </location>
</feature>
<dbReference type="CDD" id="cd00165">
    <property type="entry name" value="S4"/>
    <property type="match status" value="1"/>
</dbReference>
<comment type="caution">
    <text evidence="6">The sequence shown here is derived from an EMBL/GenBank/DDBJ whole genome shotgun (WGS) entry which is preliminary data.</text>
</comment>
<keyword evidence="7" id="KW-1185">Reference proteome</keyword>
<evidence type="ECO:0000256" key="2">
    <source>
        <dbReference type="ARBA" id="ARBA00023235"/>
    </source>
</evidence>
<dbReference type="RefSeq" id="WP_129047152.1">
    <property type="nucleotide sequence ID" value="NZ_SDHX01000001.1"/>
</dbReference>
<dbReference type="Pfam" id="PF01479">
    <property type="entry name" value="S4"/>
    <property type="match status" value="1"/>
</dbReference>
<dbReference type="PROSITE" id="PS50889">
    <property type="entry name" value="S4"/>
    <property type="match status" value="1"/>
</dbReference>
<evidence type="ECO:0000313" key="6">
    <source>
        <dbReference type="EMBL" id="RXK55787.1"/>
    </source>
</evidence>
<dbReference type="Pfam" id="PF00849">
    <property type="entry name" value="PseudoU_synth_2"/>
    <property type="match status" value="1"/>
</dbReference>
<dbReference type="InterPro" id="IPR020094">
    <property type="entry name" value="TruA/RsuA/RluB/E/F_N"/>
</dbReference>
<dbReference type="Gene3D" id="3.30.70.1560">
    <property type="entry name" value="Alpha-L RNA-binding motif"/>
    <property type="match status" value="1"/>
</dbReference>
<dbReference type="InterPro" id="IPR042092">
    <property type="entry name" value="PsdUridine_s_RsuA/RluB/E/F_cat"/>
</dbReference>
<proteinExistence type="inferred from homology"/>
<dbReference type="GO" id="GO:0000455">
    <property type="term" value="P:enzyme-directed rRNA pseudouridine synthesis"/>
    <property type="evidence" value="ECO:0007669"/>
    <property type="project" value="UniProtKB-ARBA"/>
</dbReference>
<dbReference type="NCBIfam" id="TIGR00093">
    <property type="entry name" value="pseudouridine synthase"/>
    <property type="match status" value="1"/>
</dbReference>
<dbReference type="PROSITE" id="PS01149">
    <property type="entry name" value="PSI_RSU"/>
    <property type="match status" value="1"/>
</dbReference>
<dbReference type="PANTHER" id="PTHR47683">
    <property type="entry name" value="PSEUDOURIDINE SYNTHASE FAMILY PROTEIN-RELATED"/>
    <property type="match status" value="1"/>
</dbReference>
<dbReference type="SMART" id="SM00363">
    <property type="entry name" value="S4"/>
    <property type="match status" value="1"/>
</dbReference>
<dbReference type="AlphaFoldDB" id="A0A4Q1C9R9"/>
<keyword evidence="3" id="KW-0694">RNA-binding</keyword>
<dbReference type="InterPro" id="IPR018496">
    <property type="entry name" value="PsdUridine_synth_RsuA/RluB_CS"/>
</dbReference>
<dbReference type="EMBL" id="SDHX01000001">
    <property type="protein sequence ID" value="RXK55787.1"/>
    <property type="molecule type" value="Genomic_DNA"/>
</dbReference>
<dbReference type="GO" id="GO:0120159">
    <property type="term" value="F:rRNA pseudouridine synthase activity"/>
    <property type="evidence" value="ECO:0007669"/>
    <property type="project" value="UniProtKB-ARBA"/>
</dbReference>
<organism evidence="6 7">
    <name type="scientific">Oleiharenicola lentus</name>
    <dbReference type="NCBI Taxonomy" id="2508720"/>
    <lineage>
        <taxon>Bacteria</taxon>
        <taxon>Pseudomonadati</taxon>
        <taxon>Verrucomicrobiota</taxon>
        <taxon>Opitutia</taxon>
        <taxon>Opitutales</taxon>
        <taxon>Opitutaceae</taxon>
        <taxon>Oleiharenicola</taxon>
    </lineage>
</organism>
<dbReference type="Gene3D" id="3.10.290.10">
    <property type="entry name" value="RNA-binding S4 domain"/>
    <property type="match status" value="1"/>
</dbReference>
<dbReference type="GO" id="GO:0003723">
    <property type="term" value="F:RNA binding"/>
    <property type="evidence" value="ECO:0007669"/>
    <property type="project" value="UniProtKB-KW"/>
</dbReference>
<dbReference type="InterPro" id="IPR020103">
    <property type="entry name" value="PsdUridine_synth_cat_dom_sf"/>
</dbReference>
<dbReference type="OrthoDB" id="9807213at2"/>
<dbReference type="PANTHER" id="PTHR47683:SF2">
    <property type="entry name" value="RNA-BINDING S4 DOMAIN-CONTAINING PROTEIN"/>
    <property type="match status" value="1"/>
</dbReference>
<dbReference type="Gene3D" id="3.30.70.580">
    <property type="entry name" value="Pseudouridine synthase I, catalytic domain, N-terminal subdomain"/>
    <property type="match status" value="1"/>
</dbReference>
<dbReference type="FunFam" id="3.10.290.10:FF:000003">
    <property type="entry name" value="Pseudouridine synthase"/>
    <property type="match status" value="1"/>
</dbReference>
<dbReference type="InterPro" id="IPR050343">
    <property type="entry name" value="RsuA_PseudoU_synthase"/>
</dbReference>
<dbReference type="InterPro" id="IPR000748">
    <property type="entry name" value="PsdUridine_synth_RsuA/RluB/E/F"/>
</dbReference>
<evidence type="ECO:0000256" key="1">
    <source>
        <dbReference type="ARBA" id="ARBA00008348"/>
    </source>
</evidence>
<dbReference type="InterPro" id="IPR006145">
    <property type="entry name" value="PsdUridine_synth_RsuA/RluA"/>
</dbReference>
<dbReference type="SUPFAM" id="SSF55120">
    <property type="entry name" value="Pseudouridine synthase"/>
    <property type="match status" value="1"/>
</dbReference>
<dbReference type="SUPFAM" id="SSF55174">
    <property type="entry name" value="Alpha-L RNA-binding motif"/>
    <property type="match status" value="1"/>
</dbReference>
<evidence type="ECO:0000313" key="7">
    <source>
        <dbReference type="Proteomes" id="UP000290218"/>
    </source>
</evidence>
<dbReference type="InterPro" id="IPR036986">
    <property type="entry name" value="S4_RNA-bd_sf"/>
</dbReference>
<sequence length="258" mass="28972">MEPVRIQKFIADSGLCSRRAAEMLIAGGEVYVNGQPATVGQKVEPGIDKVTVRGKPVRTTAQPRITLVMHKPRGVVCSNSDPHADQTVFDLLPREWAKLRLFCAGRLDKDSEGLVILTSDGDLANRLMHPSNVVVKRYYVSLEEPFPVKRIRSLLHGILHEGERHKVERAFLVNPSRDQTSTELDVHMHHGKKREIRLLFTALGFEVRRLRRYQIGALRLKGIPLRGVKQLSTKEIESLFAVPPSPRRDGPAADSDEN</sequence>
<gene>
    <name evidence="6" type="ORF">ESB00_07845</name>
</gene>
<evidence type="ECO:0000256" key="4">
    <source>
        <dbReference type="RuleBase" id="RU003887"/>
    </source>
</evidence>
<evidence type="ECO:0000259" key="5">
    <source>
        <dbReference type="SMART" id="SM00363"/>
    </source>
</evidence>
<dbReference type="InterPro" id="IPR002942">
    <property type="entry name" value="S4_RNA-bd"/>
</dbReference>
<dbReference type="Proteomes" id="UP000290218">
    <property type="component" value="Unassembled WGS sequence"/>
</dbReference>
<reference evidence="6 7" key="1">
    <citation type="submission" date="2019-01" db="EMBL/GenBank/DDBJ databases">
        <title>Lacunisphaera sp. strain TWA-58.</title>
        <authorList>
            <person name="Chen W.-M."/>
        </authorList>
    </citation>
    <scope>NUCLEOTIDE SEQUENCE [LARGE SCALE GENOMIC DNA]</scope>
    <source>
        <strain evidence="6 7">TWA-58</strain>
    </source>
</reference>